<keyword evidence="3" id="KW-1185">Reference proteome</keyword>
<feature type="region of interest" description="Disordered" evidence="1">
    <location>
        <begin position="37"/>
        <end position="72"/>
    </location>
</feature>
<dbReference type="Proteomes" id="UP001583177">
    <property type="component" value="Unassembled WGS sequence"/>
</dbReference>
<sequence>MEPHAPESTQLGLFDAEQSETPPQMRRILPLRIVKRSDSTCGDDADERPCRKCSQATTESRGSATDPTGLERQLTVPKVRGSRTSQVFDGLGDVDESPVPIGREAYLRNDRAEYVAPEHQIIRTGQRMPSNQYYNVDTGELRSTGSCSSRRLPKLRGKGLAKSAVGFRDQFPCLSPRSGVSPPYRPFPGLLGDIIQRSRTSNTLPSSDSDDPFSSPLSKKEPSTPSLVTPEVVVTADTRVVDHGYHNFWVAVEITTTKGNGSLCDIKVDIEPTANSAVLEVIENFSAPTSLQPGSKILVLVNVELNLSNHSRIRGHIRSHSDDLMEDLEDQLGSAQCEYLTASLTYQHSAFPPPGVSSANNNNSGVTRAQTKVRTTYTAAVGRHNAASPWSPPPAPAPNRLLAIIAAH</sequence>
<feature type="region of interest" description="Disordered" evidence="1">
    <location>
        <begin position="199"/>
        <end position="228"/>
    </location>
</feature>
<evidence type="ECO:0000313" key="3">
    <source>
        <dbReference type="Proteomes" id="UP001583177"/>
    </source>
</evidence>
<gene>
    <name evidence="2" type="ORF">Daus18300_009001</name>
</gene>
<evidence type="ECO:0000313" key="2">
    <source>
        <dbReference type="EMBL" id="KAL1861325.1"/>
    </source>
</evidence>
<proteinExistence type="predicted"/>
<reference evidence="2 3" key="1">
    <citation type="journal article" date="2024" name="IMA Fungus">
        <title>IMA Genome - F19 : A genome assembly and annotation guide to empower mycologists, including annotated draft genome sequences of Ceratocystis pirilliformis, Diaporthe australafricana, Fusarium ophioides, Paecilomyces lecythidis, and Sporothrix stenoceras.</title>
        <authorList>
            <person name="Aylward J."/>
            <person name="Wilson A.M."/>
            <person name="Visagie C.M."/>
            <person name="Spraker J."/>
            <person name="Barnes I."/>
            <person name="Buitendag C."/>
            <person name="Ceriani C."/>
            <person name="Del Mar Angel L."/>
            <person name="du Plessis D."/>
            <person name="Fuchs T."/>
            <person name="Gasser K."/>
            <person name="Kramer D."/>
            <person name="Li W."/>
            <person name="Munsamy K."/>
            <person name="Piso A."/>
            <person name="Price J.L."/>
            <person name="Sonnekus B."/>
            <person name="Thomas C."/>
            <person name="van der Nest A."/>
            <person name="van Dijk A."/>
            <person name="van Heerden A."/>
            <person name="van Vuuren N."/>
            <person name="Yilmaz N."/>
            <person name="Duong T.A."/>
            <person name="van der Merwe N.A."/>
            <person name="Wingfield M.J."/>
            <person name="Wingfield B.D."/>
        </authorList>
    </citation>
    <scope>NUCLEOTIDE SEQUENCE [LARGE SCALE GENOMIC DNA]</scope>
    <source>
        <strain evidence="2 3">CMW 18300</strain>
    </source>
</reference>
<feature type="region of interest" description="Disordered" evidence="1">
    <location>
        <begin position="1"/>
        <end position="24"/>
    </location>
</feature>
<name>A0ABR3WG40_9PEZI</name>
<feature type="compositionally biased region" description="Low complexity" evidence="1">
    <location>
        <begin position="204"/>
        <end position="217"/>
    </location>
</feature>
<organism evidence="2 3">
    <name type="scientific">Diaporthe australafricana</name>
    <dbReference type="NCBI Taxonomy" id="127596"/>
    <lineage>
        <taxon>Eukaryota</taxon>
        <taxon>Fungi</taxon>
        <taxon>Dikarya</taxon>
        <taxon>Ascomycota</taxon>
        <taxon>Pezizomycotina</taxon>
        <taxon>Sordariomycetes</taxon>
        <taxon>Sordariomycetidae</taxon>
        <taxon>Diaporthales</taxon>
        <taxon>Diaporthaceae</taxon>
        <taxon>Diaporthe</taxon>
    </lineage>
</organism>
<protein>
    <submittedName>
        <fullName evidence="2">Uncharacterized protein</fullName>
    </submittedName>
</protein>
<accession>A0ABR3WG40</accession>
<evidence type="ECO:0000256" key="1">
    <source>
        <dbReference type="SAM" id="MobiDB-lite"/>
    </source>
</evidence>
<feature type="compositionally biased region" description="Polar residues" evidence="1">
    <location>
        <begin position="54"/>
        <end position="66"/>
    </location>
</feature>
<comment type="caution">
    <text evidence="2">The sequence shown here is derived from an EMBL/GenBank/DDBJ whole genome shotgun (WGS) entry which is preliminary data.</text>
</comment>
<dbReference type="EMBL" id="JAWRVE010000088">
    <property type="protein sequence ID" value="KAL1861325.1"/>
    <property type="molecule type" value="Genomic_DNA"/>
</dbReference>